<comment type="caution">
    <text evidence="1">The sequence shown here is derived from an EMBL/GenBank/DDBJ whole genome shotgun (WGS) entry which is preliminary data.</text>
</comment>
<dbReference type="Proteomes" id="UP001597353">
    <property type="component" value="Unassembled WGS sequence"/>
</dbReference>
<evidence type="ECO:0000313" key="1">
    <source>
        <dbReference type="EMBL" id="MFD1911822.1"/>
    </source>
</evidence>
<dbReference type="RefSeq" id="WP_390260143.1">
    <property type="nucleotide sequence ID" value="NZ_JBHUGH010000004.1"/>
</dbReference>
<organism evidence="1 2">
    <name type="scientific">Halodurantibacterium flavum</name>
    <dbReference type="NCBI Taxonomy" id="1382802"/>
    <lineage>
        <taxon>Bacteria</taxon>
        <taxon>Pseudomonadati</taxon>
        <taxon>Pseudomonadota</taxon>
        <taxon>Alphaproteobacteria</taxon>
        <taxon>Rhodobacterales</taxon>
        <taxon>Paracoccaceae</taxon>
        <taxon>Halodurantibacterium</taxon>
    </lineage>
</organism>
<keyword evidence="2" id="KW-1185">Reference proteome</keyword>
<protein>
    <submittedName>
        <fullName evidence="1">Uncharacterized protein</fullName>
    </submittedName>
</protein>
<proteinExistence type="predicted"/>
<gene>
    <name evidence="1" type="ORF">ACFSGJ_06275</name>
</gene>
<dbReference type="EMBL" id="JBHUGH010000004">
    <property type="protein sequence ID" value="MFD1911822.1"/>
    <property type="molecule type" value="Genomic_DNA"/>
</dbReference>
<evidence type="ECO:0000313" key="2">
    <source>
        <dbReference type="Proteomes" id="UP001597353"/>
    </source>
</evidence>
<reference evidence="2" key="1">
    <citation type="journal article" date="2019" name="Int. J. Syst. Evol. Microbiol.">
        <title>The Global Catalogue of Microorganisms (GCM) 10K type strain sequencing project: providing services to taxonomists for standard genome sequencing and annotation.</title>
        <authorList>
            <consortium name="The Broad Institute Genomics Platform"/>
            <consortium name="The Broad Institute Genome Sequencing Center for Infectious Disease"/>
            <person name="Wu L."/>
            <person name="Ma J."/>
        </authorList>
    </citation>
    <scope>NUCLEOTIDE SEQUENCE [LARGE SCALE GENOMIC DNA]</scope>
    <source>
        <strain evidence="2">CGMCC 4.7242</strain>
    </source>
</reference>
<accession>A0ABW4S2J8</accession>
<sequence length="62" mass="7071">MTNARQPYHPDDIVVWPDGGWATLGEVQAGEYGWRSDDYEVVRLEDIERLKVLGLAEDLDLP</sequence>
<name>A0ABW4S2J8_9RHOB</name>